<gene>
    <name evidence="2" type="ORF">g.4744</name>
</gene>
<reference evidence="2" key="1">
    <citation type="submission" date="2015-11" db="EMBL/GenBank/DDBJ databases">
        <title>De novo transcriptome assembly of four potential Pierce s Disease insect vectors from Arizona vineyards.</title>
        <authorList>
            <person name="Tassone E.E."/>
        </authorList>
    </citation>
    <scope>NUCLEOTIDE SEQUENCE</scope>
</reference>
<feature type="region of interest" description="Disordered" evidence="1">
    <location>
        <begin position="179"/>
        <end position="199"/>
    </location>
</feature>
<feature type="compositionally biased region" description="Basic and acidic residues" evidence="1">
    <location>
        <begin position="44"/>
        <end position="54"/>
    </location>
</feature>
<evidence type="ECO:0000256" key="1">
    <source>
        <dbReference type="SAM" id="MobiDB-lite"/>
    </source>
</evidence>
<accession>A0A1B6K255</accession>
<dbReference type="EMBL" id="GECU01002453">
    <property type="protein sequence ID" value="JAT05254.1"/>
    <property type="molecule type" value="Transcribed_RNA"/>
</dbReference>
<evidence type="ECO:0000313" key="2">
    <source>
        <dbReference type="EMBL" id="JAT05254.1"/>
    </source>
</evidence>
<proteinExistence type="predicted"/>
<protein>
    <submittedName>
        <fullName evidence="2">Uncharacterized protein</fullName>
    </submittedName>
</protein>
<dbReference type="AlphaFoldDB" id="A0A1B6K255"/>
<feature type="region of interest" description="Disordered" evidence="1">
    <location>
        <begin position="16"/>
        <end position="56"/>
    </location>
</feature>
<name>A0A1B6K255_9HEMI</name>
<sequence>MMSKFQVYLHDIPTLGRPEKSSSGIRDFNRTRPKKVFQQQNEEPLQKKKADSCGRHHTSLVTPRPITIQSSHLRSHYCLEELRRPQCDRVLRTASQAQVTNRAPDTKGENCDVAFLKKLLAMNKKEELLLNKKLAKLLAEELKTPEVRTGKGCKGCTSLSALSVYNNHDKRMLLMDSTVQGSQSRNRRVPCPPQFDANGRVVFNDSDEEDTEDFNHRLEPKVEFTSAESKTWINTTTVIKTKSDVSGKMCSKKNSMSVINQRPSLQTKSCGRNCGEVEGENYPRKSFFTASNAYQNYQSQKRNTDQSEVLDNMAAHCCVAVPTKPRKMTKKVWDFNNIQKTKPESSSQCGRHIYTVGLNTFPCCKGDGTCKMIKEDRNGKLKNSRTQIFCHGDGHTRPTR</sequence>
<organism evidence="2">
    <name type="scientific">Homalodisca liturata</name>
    <dbReference type="NCBI Taxonomy" id="320908"/>
    <lineage>
        <taxon>Eukaryota</taxon>
        <taxon>Metazoa</taxon>
        <taxon>Ecdysozoa</taxon>
        <taxon>Arthropoda</taxon>
        <taxon>Hexapoda</taxon>
        <taxon>Insecta</taxon>
        <taxon>Pterygota</taxon>
        <taxon>Neoptera</taxon>
        <taxon>Paraneoptera</taxon>
        <taxon>Hemiptera</taxon>
        <taxon>Auchenorrhyncha</taxon>
        <taxon>Membracoidea</taxon>
        <taxon>Cicadellidae</taxon>
        <taxon>Cicadellinae</taxon>
        <taxon>Proconiini</taxon>
        <taxon>Homalodisca</taxon>
    </lineage>
</organism>